<dbReference type="SMART" id="SM01090">
    <property type="entry name" value="Copper-fist"/>
    <property type="match status" value="1"/>
</dbReference>
<dbReference type="OMA" id="CCGRKHA"/>
<dbReference type="Pfam" id="PF00649">
    <property type="entry name" value="Copper-fist"/>
    <property type="match status" value="1"/>
</dbReference>
<gene>
    <name evidence="3" type="ORF">SEPMUDRAFT_58245</name>
</gene>
<reference evidence="3 4" key="1">
    <citation type="journal article" date="2012" name="PLoS Pathog.">
        <title>Diverse lifestyles and strategies of plant pathogenesis encoded in the genomes of eighteen Dothideomycetes fungi.</title>
        <authorList>
            <person name="Ohm R.A."/>
            <person name="Feau N."/>
            <person name="Henrissat B."/>
            <person name="Schoch C.L."/>
            <person name="Horwitz B.A."/>
            <person name="Barry K.W."/>
            <person name="Condon B.J."/>
            <person name="Copeland A.C."/>
            <person name="Dhillon B."/>
            <person name="Glaser F."/>
            <person name="Hesse C.N."/>
            <person name="Kosti I."/>
            <person name="LaButti K."/>
            <person name="Lindquist E.A."/>
            <person name="Lucas S."/>
            <person name="Salamov A.A."/>
            <person name="Bradshaw R.E."/>
            <person name="Ciuffetti L."/>
            <person name="Hamelin R.C."/>
            <person name="Kema G.H.J."/>
            <person name="Lawrence C."/>
            <person name="Scott J.A."/>
            <person name="Spatafora J.W."/>
            <person name="Turgeon B.G."/>
            <person name="de Wit P.J.G.M."/>
            <person name="Zhong S."/>
            <person name="Goodwin S.B."/>
            <person name="Grigoriev I.V."/>
        </authorList>
    </citation>
    <scope>NUCLEOTIDE SEQUENCE [LARGE SCALE GENOMIC DNA]</scope>
    <source>
        <strain evidence="3 4">SO2202</strain>
    </source>
</reference>
<sequence>MDSGSEKPFKTIEVVDSRTNQVCKVACMSCIRGHRTTACGIPVCRNKIFWTVKRPGRPSNSCTCRYGATGGCKCVVATSACPHKAKKGEKRSGECRCDEQGRYCCLIEPDHWTALFALQKPTVEFCPTREDLETKQAASASVQHISPSPGHVMPNPAGVMSVPSTPGPNMPPQIMPSPYNAFTPQSSSLTPRFGVMGLGAPRHSLPDVPLDLLTWGGDVSHAPIDYPQHYSDTGNSPEPCCQTSTSSAPPLGSPQPIAQLSYSQQQPLHDLALPQAFDVPGDQNATHATVVPTTLPATQSSIFNIEKLQSDFYTYRLPSAICQSCGYGGCNCKNCPPLFQNPFDGSWAQCCGRKHAREPQTTPEPRKVPRSSGYD</sequence>
<dbReference type="Proteomes" id="UP000016931">
    <property type="component" value="Unassembled WGS sequence"/>
</dbReference>
<feature type="region of interest" description="Disordered" evidence="1">
    <location>
        <begin position="231"/>
        <end position="252"/>
    </location>
</feature>
<evidence type="ECO:0000259" key="2">
    <source>
        <dbReference type="PROSITE" id="PS50073"/>
    </source>
</evidence>
<dbReference type="RefSeq" id="XP_016765756.1">
    <property type="nucleotide sequence ID" value="XM_016909462.1"/>
</dbReference>
<organism evidence="3 4">
    <name type="scientific">Sphaerulina musiva (strain SO2202)</name>
    <name type="common">Poplar stem canker fungus</name>
    <name type="synonym">Septoria musiva</name>
    <dbReference type="NCBI Taxonomy" id="692275"/>
    <lineage>
        <taxon>Eukaryota</taxon>
        <taxon>Fungi</taxon>
        <taxon>Dikarya</taxon>
        <taxon>Ascomycota</taxon>
        <taxon>Pezizomycotina</taxon>
        <taxon>Dothideomycetes</taxon>
        <taxon>Dothideomycetidae</taxon>
        <taxon>Mycosphaerellales</taxon>
        <taxon>Mycosphaerellaceae</taxon>
        <taxon>Sphaerulina</taxon>
    </lineage>
</organism>
<dbReference type="SUPFAM" id="SSF57879">
    <property type="entry name" value="Zinc domain conserved in yeast copper-regulated transcription factors"/>
    <property type="match status" value="1"/>
</dbReference>
<dbReference type="InterPro" id="IPR036395">
    <property type="entry name" value="Cu_fist_DNA-bd_dom_sf"/>
</dbReference>
<dbReference type="GeneID" id="27906599"/>
<dbReference type="PROSITE" id="PS50073">
    <property type="entry name" value="COPPER_FIST_2"/>
    <property type="match status" value="1"/>
</dbReference>
<evidence type="ECO:0000256" key="1">
    <source>
        <dbReference type="SAM" id="MobiDB-lite"/>
    </source>
</evidence>
<accession>N1QKB6</accession>
<dbReference type="InterPro" id="IPR001083">
    <property type="entry name" value="Cu_fist_DNA-bd_dom"/>
</dbReference>
<feature type="domain" description="Copper-fist" evidence="2">
    <location>
        <begin position="24"/>
        <end position="59"/>
    </location>
</feature>
<dbReference type="GO" id="GO:0003700">
    <property type="term" value="F:DNA-binding transcription factor activity"/>
    <property type="evidence" value="ECO:0007669"/>
    <property type="project" value="InterPro"/>
</dbReference>
<dbReference type="HOGENOM" id="CLU_041929_0_0_1"/>
<feature type="region of interest" description="Disordered" evidence="1">
    <location>
        <begin position="354"/>
        <end position="375"/>
    </location>
</feature>
<dbReference type="EMBL" id="KB456260">
    <property type="protein sequence ID" value="EMF17635.1"/>
    <property type="molecule type" value="Genomic_DNA"/>
</dbReference>
<feature type="compositionally biased region" description="Polar residues" evidence="1">
    <location>
        <begin position="231"/>
        <end position="248"/>
    </location>
</feature>
<proteinExistence type="predicted"/>
<evidence type="ECO:0000313" key="4">
    <source>
        <dbReference type="Proteomes" id="UP000016931"/>
    </source>
</evidence>
<dbReference type="AlphaFoldDB" id="N1QKB6"/>
<dbReference type="OrthoDB" id="5600085at2759"/>
<evidence type="ECO:0000313" key="3">
    <source>
        <dbReference type="EMBL" id="EMF17635.1"/>
    </source>
</evidence>
<dbReference type="Gene3D" id="3.90.430.10">
    <property type="entry name" value="Copper fist DNA-binding domain"/>
    <property type="match status" value="1"/>
</dbReference>
<dbReference type="eggNOG" id="ENOG502RFRX">
    <property type="taxonomic scope" value="Eukaryota"/>
</dbReference>
<dbReference type="GO" id="GO:0003677">
    <property type="term" value="F:DNA binding"/>
    <property type="evidence" value="ECO:0007669"/>
    <property type="project" value="InterPro"/>
</dbReference>
<feature type="non-terminal residue" evidence="3">
    <location>
        <position position="375"/>
    </location>
</feature>
<name>N1QKB6_SPHMS</name>
<dbReference type="GO" id="GO:0005507">
    <property type="term" value="F:copper ion binding"/>
    <property type="evidence" value="ECO:0007669"/>
    <property type="project" value="InterPro"/>
</dbReference>
<dbReference type="GO" id="GO:0005634">
    <property type="term" value="C:nucleus"/>
    <property type="evidence" value="ECO:0007669"/>
    <property type="project" value="InterPro"/>
</dbReference>
<protein>
    <recommendedName>
        <fullName evidence="2">Copper-fist domain-containing protein</fullName>
    </recommendedName>
</protein>
<keyword evidence="4" id="KW-1185">Reference proteome</keyword>